<feature type="region of interest" description="Disordered" evidence="6">
    <location>
        <begin position="596"/>
        <end position="632"/>
    </location>
</feature>
<feature type="transmembrane region" description="Helical" evidence="7">
    <location>
        <begin position="427"/>
        <end position="456"/>
    </location>
</feature>
<gene>
    <name evidence="10" type="ORF">C0Q70_02655</name>
</gene>
<dbReference type="EMBL" id="PZQS01000002">
    <property type="protein sequence ID" value="PVD35692.1"/>
    <property type="molecule type" value="Genomic_DNA"/>
</dbReference>
<accession>A0A2T7PQI8</accession>
<feature type="transmembrane region" description="Helical" evidence="7">
    <location>
        <begin position="462"/>
        <end position="478"/>
    </location>
</feature>
<dbReference type="Pfam" id="PF01757">
    <property type="entry name" value="Acyl_transf_3"/>
    <property type="match status" value="1"/>
</dbReference>
<reference evidence="10 11" key="1">
    <citation type="submission" date="2018-04" db="EMBL/GenBank/DDBJ databases">
        <title>The genome of golden apple snail Pomacea canaliculata provides insight into stress tolerance and invasive adaptation.</title>
        <authorList>
            <person name="Liu C."/>
            <person name="Liu B."/>
            <person name="Ren Y."/>
            <person name="Zhang Y."/>
            <person name="Wang H."/>
            <person name="Li S."/>
            <person name="Jiang F."/>
            <person name="Yin L."/>
            <person name="Zhang G."/>
            <person name="Qian W."/>
            <person name="Fan W."/>
        </authorList>
    </citation>
    <scope>NUCLEOTIDE SEQUENCE [LARGE SCALE GENOMIC DNA]</scope>
    <source>
        <strain evidence="10">SZHN2017</strain>
        <tissue evidence="10">Muscle</tissue>
    </source>
</reference>
<evidence type="ECO:0000256" key="3">
    <source>
        <dbReference type="ARBA" id="ARBA00022692"/>
    </source>
</evidence>
<dbReference type="STRING" id="400727.A0A2T7PQI8"/>
<keyword evidence="4 7" id="KW-1133">Transmembrane helix</keyword>
<evidence type="ECO:0000256" key="1">
    <source>
        <dbReference type="ARBA" id="ARBA00004141"/>
    </source>
</evidence>
<feature type="transmembrane region" description="Helical" evidence="7">
    <location>
        <begin position="859"/>
        <end position="877"/>
    </location>
</feature>
<dbReference type="GO" id="GO:0016747">
    <property type="term" value="F:acyltransferase activity, transferring groups other than amino-acyl groups"/>
    <property type="evidence" value="ECO:0007669"/>
    <property type="project" value="InterPro"/>
</dbReference>
<evidence type="ECO:0000256" key="5">
    <source>
        <dbReference type="ARBA" id="ARBA00023136"/>
    </source>
</evidence>
<comment type="similarity">
    <text evidence="2">Belongs to the nucleobase:cation symporter-2 (NCS2) (TC 2.A.40) family.</text>
</comment>
<evidence type="ECO:0000256" key="4">
    <source>
        <dbReference type="ARBA" id="ARBA00022989"/>
    </source>
</evidence>
<evidence type="ECO:0000256" key="2">
    <source>
        <dbReference type="ARBA" id="ARBA00008821"/>
    </source>
</evidence>
<keyword evidence="8" id="KW-0732">Signal</keyword>
<dbReference type="Pfam" id="PF00860">
    <property type="entry name" value="Xan_ur_permease"/>
    <property type="match status" value="1"/>
</dbReference>
<evidence type="ECO:0000259" key="9">
    <source>
        <dbReference type="Pfam" id="PF01757"/>
    </source>
</evidence>
<protein>
    <recommendedName>
        <fullName evidence="9">Acyltransferase 3 domain-containing protein</fullName>
    </recommendedName>
</protein>
<dbReference type="OrthoDB" id="207378at2759"/>
<feature type="domain" description="Acyltransferase 3" evidence="9">
    <location>
        <begin position="227"/>
        <end position="364"/>
    </location>
</feature>
<feature type="chain" id="PRO_5015667488" description="Acyltransferase 3 domain-containing protein" evidence="8">
    <location>
        <begin position="19"/>
        <end position="1239"/>
    </location>
</feature>
<evidence type="ECO:0000256" key="7">
    <source>
        <dbReference type="SAM" id="Phobius"/>
    </source>
</evidence>
<feature type="transmembrane region" description="Helical" evidence="7">
    <location>
        <begin position="1137"/>
        <end position="1157"/>
    </location>
</feature>
<evidence type="ECO:0000256" key="6">
    <source>
        <dbReference type="SAM" id="MobiDB-lite"/>
    </source>
</evidence>
<feature type="transmembrane region" description="Helical" evidence="7">
    <location>
        <begin position="731"/>
        <end position="749"/>
    </location>
</feature>
<feature type="transmembrane region" description="Helical" evidence="7">
    <location>
        <begin position="319"/>
        <end position="337"/>
    </location>
</feature>
<evidence type="ECO:0000313" key="11">
    <source>
        <dbReference type="Proteomes" id="UP000245119"/>
    </source>
</evidence>
<feature type="transmembrane region" description="Helical" evidence="7">
    <location>
        <begin position="380"/>
        <end position="398"/>
    </location>
</feature>
<keyword evidence="3 7" id="KW-0812">Transmembrane</keyword>
<dbReference type="Proteomes" id="UP000245119">
    <property type="component" value="Linkage Group LG2"/>
</dbReference>
<dbReference type="PANTHER" id="PTHR11119">
    <property type="entry name" value="XANTHINE-URACIL / VITAMIN C PERMEASE FAMILY MEMBER"/>
    <property type="match status" value="1"/>
</dbReference>
<comment type="subcellular location">
    <subcellularLocation>
        <location evidence="1">Membrane</location>
        <topology evidence="1">Multi-pass membrane protein</topology>
    </subcellularLocation>
</comment>
<keyword evidence="5 7" id="KW-0472">Membrane</keyword>
<feature type="transmembrane region" description="Helical" evidence="7">
    <location>
        <begin position="1069"/>
        <end position="1092"/>
    </location>
</feature>
<feature type="compositionally biased region" description="Polar residues" evidence="6">
    <location>
        <begin position="606"/>
        <end position="620"/>
    </location>
</feature>
<proteinExistence type="inferred from homology"/>
<keyword evidence="11" id="KW-1185">Reference proteome</keyword>
<feature type="transmembrane region" description="Helical" evidence="7">
    <location>
        <begin position="231"/>
        <end position="252"/>
    </location>
</feature>
<evidence type="ECO:0000256" key="8">
    <source>
        <dbReference type="SAM" id="SignalP"/>
    </source>
</evidence>
<dbReference type="GO" id="GO:0022857">
    <property type="term" value="F:transmembrane transporter activity"/>
    <property type="evidence" value="ECO:0007669"/>
    <property type="project" value="InterPro"/>
</dbReference>
<feature type="transmembrane region" description="Helical" evidence="7">
    <location>
        <begin position="897"/>
        <end position="921"/>
    </location>
</feature>
<feature type="transmembrane region" description="Helical" evidence="7">
    <location>
        <begin position="490"/>
        <end position="514"/>
    </location>
</feature>
<feature type="transmembrane region" description="Helical" evidence="7">
    <location>
        <begin position="1099"/>
        <end position="1117"/>
    </location>
</feature>
<feature type="transmembrane region" description="Helical" evidence="7">
    <location>
        <begin position="694"/>
        <end position="719"/>
    </location>
</feature>
<comment type="caution">
    <text evidence="10">The sequence shown here is derived from an EMBL/GenBank/DDBJ whole genome shotgun (WGS) entry which is preliminary data.</text>
</comment>
<sequence>MWPCVLVLSLLMTTLVSPVGTNNISVPDLLNTSDHKVFNTAGMLGRLGSADPSPSALTPIIEFINNMIQSFPLPEGLSSQCRLDLVEFKRGVNSSELWAIQRPGSLPLVVVVILAVLGTAYNILLEKNDKKEEIDPTDDKRPPTEEGKERHHVTEKTALLGTYVNRAFEGKPDQPGNDPLAADVELVCEESNSTKVRGLGSRLLLCFSVLDNGRKLLDCTKGGAELSFLNGLRVISITWVILGHCFIIPTTLKENSLGNIADMAYITKKWTAMVMVSGSLSVDSFFVMSGSLVSYIFLKHAQTNGGITRRGMVLYYLHRLWRLIPLYMIFFVFYIGISPYLMVGPYDNSETQDIQSCKSNWWHNVLFLNNILGDVKMTTALGWLVATGAGLTCVYVMFDTTKNAYKEYHLAWNNNQFGAYDTLSRPVWACAVSWVIFACFSGSGGIVNTFLSWSAWRPLSRLSYGVYLCHMIIIYITFGNRTTPFILTQWSLMETTVYVTTLSFLASFVFTLLVESPIIGLEKVSPANVNSENDEDAADVTAFPETIQHSDISVRLAGLGKKNLLPHSPDMRRENGVVNLTHSHSVDDLPLQVMTRVDSDPRRTSAEVTVQSEVSDSKQPSPSPVVRAEVKGGRNSRASDFCCFSSCQESPTEDTHVSCEEEGEEEGRQHHTEQERQLGILYSVTDVPPVRLCFLFGLQHVLLSISATISIPLIVSRLICADDLTLVKSEIMSTFLFMCGVCTILQSTLGVRLPIIQGGCHTFIPAIAALLSLQMWKCPDMEALTSANATEEITEAWQSRMREVQGGIMTASLAQVIIGCTGMLGLLLEYLGPITVVPTISLVGLSLVDVALQFCQKHWGITALTVGLVFLFSLYLSKVRVPFPSWTRTKGCRLVKYPIFMLFPVILAVVIAWAFSAILTATDTLKEPGVRTDSKFEVLQIAQWFFVPYPGQWGMPTVSLASFMAMFAATITSIIESVADYYACARISGVPPPPAHAVNRGIAIEGLGSLISGAVGSGGATTSYSQNVGAIGFTKVASRWAFVAAGIIFLVSGLCGKFGAFLTMLPDPVLGGIVLVSFGMVTSVGLSNLSFVDLSSGRNLCIIGSSLLVGLMVPRYLADHPDAIQTGNSDLDQVLKVLMGTAMFVGGALAFFLDLTVPGTPEERGIIKWRQIADLADSSQSSDNDHITANLYGFPCLAACLRRITCCSYVPFMPTFAFRRCSPFKRLCRRSRGPSSADN</sequence>
<dbReference type="InterPro" id="IPR002656">
    <property type="entry name" value="Acyl_transf_3_dom"/>
</dbReference>
<dbReference type="InterPro" id="IPR006043">
    <property type="entry name" value="NCS2"/>
</dbReference>
<feature type="signal peptide" evidence="8">
    <location>
        <begin position="1"/>
        <end position="18"/>
    </location>
</feature>
<evidence type="ECO:0000313" key="10">
    <source>
        <dbReference type="EMBL" id="PVD35692.1"/>
    </source>
</evidence>
<feature type="region of interest" description="Disordered" evidence="6">
    <location>
        <begin position="648"/>
        <end position="672"/>
    </location>
</feature>
<feature type="region of interest" description="Disordered" evidence="6">
    <location>
        <begin position="132"/>
        <end position="152"/>
    </location>
</feature>
<feature type="transmembrane region" description="Helical" evidence="7">
    <location>
        <begin position="1040"/>
        <end position="1063"/>
    </location>
</feature>
<feature type="transmembrane region" description="Helical" evidence="7">
    <location>
        <begin position="272"/>
        <end position="298"/>
    </location>
</feature>
<dbReference type="AlphaFoldDB" id="A0A2T7PQI8"/>
<dbReference type="GO" id="GO:0016020">
    <property type="term" value="C:membrane"/>
    <property type="evidence" value="ECO:0007669"/>
    <property type="project" value="UniProtKB-SubCell"/>
</dbReference>
<organism evidence="10 11">
    <name type="scientific">Pomacea canaliculata</name>
    <name type="common">Golden apple snail</name>
    <dbReference type="NCBI Taxonomy" id="400727"/>
    <lineage>
        <taxon>Eukaryota</taxon>
        <taxon>Metazoa</taxon>
        <taxon>Spiralia</taxon>
        <taxon>Lophotrochozoa</taxon>
        <taxon>Mollusca</taxon>
        <taxon>Gastropoda</taxon>
        <taxon>Caenogastropoda</taxon>
        <taxon>Architaenioglossa</taxon>
        <taxon>Ampullarioidea</taxon>
        <taxon>Ampullariidae</taxon>
        <taxon>Pomacea</taxon>
    </lineage>
</organism>
<feature type="transmembrane region" description="Helical" evidence="7">
    <location>
        <begin position="834"/>
        <end position="852"/>
    </location>
</feature>
<feature type="transmembrane region" description="Helical" evidence="7">
    <location>
        <begin position="808"/>
        <end position="828"/>
    </location>
</feature>
<name>A0A2T7PQI8_POMCA</name>
<feature type="transmembrane region" description="Helical" evidence="7">
    <location>
        <begin position="104"/>
        <end position="124"/>
    </location>
</feature>